<dbReference type="Pfam" id="PF13649">
    <property type="entry name" value="Methyltransf_25"/>
    <property type="match status" value="1"/>
</dbReference>
<protein>
    <submittedName>
        <fullName evidence="3">SAM-dependent methyltransferase</fullName>
    </submittedName>
</protein>
<reference evidence="3 4" key="1">
    <citation type="submission" date="2017-09" db="EMBL/GenBank/DDBJ databases">
        <title>Sphingomonas panjinensis sp.nov., isolated from oil-contaminated soil.</title>
        <authorList>
            <person name="Wang L."/>
            <person name="Chen L."/>
        </authorList>
    </citation>
    <scope>NUCLEOTIDE SEQUENCE [LARGE SCALE GENOMIC DNA]</scope>
    <source>
        <strain evidence="3 4">FW-11</strain>
    </source>
</reference>
<dbReference type="SUPFAM" id="SSF53335">
    <property type="entry name" value="S-adenosyl-L-methionine-dependent methyltransferases"/>
    <property type="match status" value="1"/>
</dbReference>
<keyword evidence="1 3" id="KW-0808">Transferase</keyword>
<comment type="caution">
    <text evidence="3">The sequence shown here is derived from an EMBL/GenBank/DDBJ whole genome shotgun (WGS) entry which is preliminary data.</text>
</comment>
<dbReference type="PANTHER" id="PTHR43861">
    <property type="entry name" value="TRANS-ACONITATE 2-METHYLTRANSFERASE-RELATED"/>
    <property type="match status" value="1"/>
</dbReference>
<dbReference type="InterPro" id="IPR029063">
    <property type="entry name" value="SAM-dependent_MTases_sf"/>
</dbReference>
<sequence length="202" mass="22098">MNDILAGYAAAATPELIARFNALSPSELYAPVFDLLPTSPARVADIGTGIGRDAAWFAQQGHEVLAVEPVKELREAGEALHGSVNIEWLDDRLPELATAQTRDPFDLVTLCAVWQHLDDNARRVAMVNLARMTAIGGMLIMSLRHGPGASDRRVFPVLPEETIKTASRLGFDLTRRSEADSVQPDNQARGVRWTWLALSKVC</sequence>
<dbReference type="GO" id="GO:0008168">
    <property type="term" value="F:methyltransferase activity"/>
    <property type="evidence" value="ECO:0007669"/>
    <property type="project" value="UniProtKB-KW"/>
</dbReference>
<dbReference type="PANTHER" id="PTHR43861:SF3">
    <property type="entry name" value="PUTATIVE (AFU_ORTHOLOGUE AFUA_2G14390)-RELATED"/>
    <property type="match status" value="1"/>
</dbReference>
<keyword evidence="3" id="KW-0489">Methyltransferase</keyword>
<dbReference type="AlphaFoldDB" id="A0A2T5FZM6"/>
<dbReference type="RefSeq" id="WP_107967029.1">
    <property type="nucleotide sequence ID" value="NZ_NWBU01000005.1"/>
</dbReference>
<dbReference type="InterPro" id="IPR041698">
    <property type="entry name" value="Methyltransf_25"/>
</dbReference>
<gene>
    <name evidence="3" type="ORF">CLG96_06300</name>
</gene>
<accession>A0A2T5FZM6</accession>
<evidence type="ECO:0000313" key="3">
    <source>
        <dbReference type="EMBL" id="PTQ12164.1"/>
    </source>
</evidence>
<evidence type="ECO:0000313" key="4">
    <source>
        <dbReference type="Proteomes" id="UP000244162"/>
    </source>
</evidence>
<name>A0A2T5FZM6_9SPHN</name>
<organism evidence="3 4">
    <name type="scientific">Sphingomonas oleivorans</name>
    <dbReference type="NCBI Taxonomy" id="1735121"/>
    <lineage>
        <taxon>Bacteria</taxon>
        <taxon>Pseudomonadati</taxon>
        <taxon>Pseudomonadota</taxon>
        <taxon>Alphaproteobacteria</taxon>
        <taxon>Sphingomonadales</taxon>
        <taxon>Sphingomonadaceae</taxon>
        <taxon>Sphingomonas</taxon>
    </lineage>
</organism>
<dbReference type="EMBL" id="NWBU01000005">
    <property type="protein sequence ID" value="PTQ12164.1"/>
    <property type="molecule type" value="Genomic_DNA"/>
</dbReference>
<dbReference type="OrthoDB" id="7348755at2"/>
<evidence type="ECO:0000256" key="1">
    <source>
        <dbReference type="ARBA" id="ARBA00022679"/>
    </source>
</evidence>
<dbReference type="CDD" id="cd02440">
    <property type="entry name" value="AdoMet_MTases"/>
    <property type="match status" value="1"/>
</dbReference>
<feature type="domain" description="Methyltransferase" evidence="2">
    <location>
        <begin position="43"/>
        <end position="137"/>
    </location>
</feature>
<proteinExistence type="predicted"/>
<dbReference type="Gene3D" id="3.40.50.150">
    <property type="entry name" value="Vaccinia Virus protein VP39"/>
    <property type="match status" value="1"/>
</dbReference>
<dbReference type="Proteomes" id="UP000244162">
    <property type="component" value="Unassembled WGS sequence"/>
</dbReference>
<evidence type="ECO:0000259" key="2">
    <source>
        <dbReference type="Pfam" id="PF13649"/>
    </source>
</evidence>
<dbReference type="GO" id="GO:0032259">
    <property type="term" value="P:methylation"/>
    <property type="evidence" value="ECO:0007669"/>
    <property type="project" value="UniProtKB-KW"/>
</dbReference>
<keyword evidence="4" id="KW-1185">Reference proteome</keyword>